<name>A0AAV4QLY0_CAEEX</name>
<reference evidence="1 2" key="1">
    <citation type="submission" date="2021-06" db="EMBL/GenBank/DDBJ databases">
        <title>Caerostris extrusa draft genome.</title>
        <authorList>
            <person name="Kono N."/>
            <person name="Arakawa K."/>
        </authorList>
    </citation>
    <scope>NUCLEOTIDE SEQUENCE [LARGE SCALE GENOMIC DNA]</scope>
</reference>
<evidence type="ECO:0000313" key="1">
    <source>
        <dbReference type="EMBL" id="GIY09366.1"/>
    </source>
</evidence>
<sequence>MLPSILSGNPKAWFWKRERKKSPQARSSELQILTFPFLSICSSSRMAVCSANPTNFLHGAVIAGPAVKGHAYSTQVHHGTTLVHKAPVLHAAPLVHAAACLGLLKVSHVAAAPAVVAHHAAPIAYGSHLVPAAAHHGAVLHAAVALHPCPPRCCSCRCTLHHARALTASAYSSKINHVAPGHVYAAPLAYAAHAAPLAHAHAAPIAYAAHAAPLAHAHAAPIAYAAPAHYAVNYKGSPLLH</sequence>
<proteinExistence type="predicted"/>
<organism evidence="1 2">
    <name type="scientific">Caerostris extrusa</name>
    <name type="common">Bark spider</name>
    <name type="synonym">Caerostris bankana</name>
    <dbReference type="NCBI Taxonomy" id="172846"/>
    <lineage>
        <taxon>Eukaryota</taxon>
        <taxon>Metazoa</taxon>
        <taxon>Ecdysozoa</taxon>
        <taxon>Arthropoda</taxon>
        <taxon>Chelicerata</taxon>
        <taxon>Arachnida</taxon>
        <taxon>Araneae</taxon>
        <taxon>Araneomorphae</taxon>
        <taxon>Entelegynae</taxon>
        <taxon>Araneoidea</taxon>
        <taxon>Araneidae</taxon>
        <taxon>Caerostris</taxon>
    </lineage>
</organism>
<gene>
    <name evidence="1" type="ORF">CEXT_675601</name>
</gene>
<dbReference type="EMBL" id="BPLR01006369">
    <property type="protein sequence ID" value="GIY09366.1"/>
    <property type="molecule type" value="Genomic_DNA"/>
</dbReference>
<comment type="caution">
    <text evidence="1">The sequence shown here is derived from an EMBL/GenBank/DDBJ whole genome shotgun (WGS) entry which is preliminary data.</text>
</comment>
<keyword evidence="2" id="KW-1185">Reference proteome</keyword>
<dbReference type="AlphaFoldDB" id="A0AAV4QLY0"/>
<evidence type="ECO:0000313" key="2">
    <source>
        <dbReference type="Proteomes" id="UP001054945"/>
    </source>
</evidence>
<protein>
    <submittedName>
        <fullName evidence="1">Uncharacterized protein</fullName>
    </submittedName>
</protein>
<dbReference type="Proteomes" id="UP001054945">
    <property type="component" value="Unassembled WGS sequence"/>
</dbReference>
<accession>A0AAV4QLY0</accession>